<dbReference type="Proteomes" id="UP001198565">
    <property type="component" value="Unassembled WGS sequence"/>
</dbReference>
<proteinExistence type="predicted"/>
<feature type="region of interest" description="Disordered" evidence="1">
    <location>
        <begin position="62"/>
        <end position="131"/>
    </location>
</feature>
<keyword evidence="4" id="KW-1185">Reference proteome</keyword>
<dbReference type="RefSeq" id="WP_222972737.1">
    <property type="nucleotide sequence ID" value="NZ_JAINVZ010000001.1"/>
</dbReference>
<reference evidence="3 4" key="1">
    <citation type="submission" date="2021-08" db="EMBL/GenBank/DDBJ databases">
        <title>Streptomyces sp. PTM05 isolated from lichen.</title>
        <authorList>
            <person name="Somphong A."/>
            <person name="Phongsopitanun W."/>
            <person name="Tanasupawat S."/>
        </authorList>
    </citation>
    <scope>NUCLEOTIDE SEQUENCE [LARGE SCALE GENOMIC DNA]</scope>
    <source>
        <strain evidence="3 4">Ptm05</strain>
    </source>
</reference>
<feature type="domain" description="Resolvase/invertase-type recombinase catalytic" evidence="2">
    <location>
        <begin position="15"/>
        <end position="54"/>
    </location>
</feature>
<protein>
    <submittedName>
        <fullName evidence="3">Recombinase family protein</fullName>
    </submittedName>
</protein>
<evidence type="ECO:0000313" key="3">
    <source>
        <dbReference type="EMBL" id="MBY8883228.1"/>
    </source>
</evidence>
<evidence type="ECO:0000256" key="1">
    <source>
        <dbReference type="SAM" id="MobiDB-lite"/>
    </source>
</evidence>
<evidence type="ECO:0000313" key="4">
    <source>
        <dbReference type="Proteomes" id="UP001198565"/>
    </source>
</evidence>
<name>A0ABS7QJ78_9ACTN</name>
<dbReference type="Pfam" id="PF00239">
    <property type="entry name" value="Resolvase"/>
    <property type="match status" value="1"/>
</dbReference>
<organism evidence="3 4">
    <name type="scientific">Streptantibioticus parmotrematis</name>
    <dbReference type="NCBI Taxonomy" id="2873249"/>
    <lineage>
        <taxon>Bacteria</taxon>
        <taxon>Bacillati</taxon>
        <taxon>Actinomycetota</taxon>
        <taxon>Actinomycetes</taxon>
        <taxon>Kitasatosporales</taxon>
        <taxon>Streptomycetaceae</taxon>
        <taxon>Streptantibioticus</taxon>
    </lineage>
</organism>
<evidence type="ECO:0000259" key="2">
    <source>
        <dbReference type="Pfam" id="PF00239"/>
    </source>
</evidence>
<gene>
    <name evidence="3" type="ORF">K7472_00005</name>
</gene>
<accession>A0ABS7QJ78</accession>
<dbReference type="EMBL" id="JAINVZ010000001">
    <property type="protein sequence ID" value="MBY8883228.1"/>
    <property type="molecule type" value="Genomic_DNA"/>
</dbReference>
<comment type="caution">
    <text evidence="3">The sequence shown here is derived from an EMBL/GenBank/DDBJ whole genome shotgun (WGS) entry which is preliminary data.</text>
</comment>
<dbReference type="InterPro" id="IPR036162">
    <property type="entry name" value="Resolvase-like_N_sf"/>
</dbReference>
<sequence>MIRPDGTIDWVVIHPKFRQLLADLAAGAIDGVTFYDLDRLMRQPRDLEDPIDIIKYVQRPAVGPTSGRMNPINDSDHHMARPADKTAAPQTCKDGSRLAEYRRYGRRHPSEGKMRLLPVSLEASKNRHPPD</sequence>
<feature type="compositionally biased region" description="Basic and acidic residues" evidence="1">
    <location>
        <begin position="94"/>
        <end position="114"/>
    </location>
</feature>
<dbReference type="InterPro" id="IPR006119">
    <property type="entry name" value="Resolv_N"/>
</dbReference>
<dbReference type="Gene3D" id="3.40.50.1390">
    <property type="entry name" value="Resolvase, N-terminal catalytic domain"/>
    <property type="match status" value="1"/>
</dbReference>
<dbReference type="SUPFAM" id="SSF53041">
    <property type="entry name" value="Resolvase-like"/>
    <property type="match status" value="1"/>
</dbReference>
<feature type="compositionally biased region" description="Basic and acidic residues" evidence="1">
    <location>
        <begin position="74"/>
        <end position="84"/>
    </location>
</feature>